<keyword evidence="2" id="KW-1185">Reference proteome</keyword>
<protein>
    <submittedName>
        <fullName evidence="1">Uncharacterized protein</fullName>
    </submittedName>
</protein>
<gene>
    <name evidence="1" type="ORF">Pmi06nite_21020</name>
</gene>
<comment type="caution">
    <text evidence="1">The sequence shown here is derived from an EMBL/GenBank/DDBJ whole genome shotgun (WGS) entry which is preliminary data.</text>
</comment>
<organism evidence="1 2">
    <name type="scientific">Planotetraspora mira</name>
    <dbReference type="NCBI Taxonomy" id="58121"/>
    <lineage>
        <taxon>Bacteria</taxon>
        <taxon>Bacillati</taxon>
        <taxon>Actinomycetota</taxon>
        <taxon>Actinomycetes</taxon>
        <taxon>Streptosporangiales</taxon>
        <taxon>Streptosporangiaceae</taxon>
        <taxon>Planotetraspora</taxon>
    </lineage>
</organism>
<proteinExistence type="predicted"/>
<accession>A0A8J3TK64</accession>
<name>A0A8J3TK64_9ACTN</name>
<dbReference type="AlphaFoldDB" id="A0A8J3TK64"/>
<dbReference type="Proteomes" id="UP000650628">
    <property type="component" value="Unassembled WGS sequence"/>
</dbReference>
<evidence type="ECO:0000313" key="2">
    <source>
        <dbReference type="Proteomes" id="UP000650628"/>
    </source>
</evidence>
<dbReference type="EMBL" id="BOOO01000009">
    <property type="protein sequence ID" value="GII28660.1"/>
    <property type="molecule type" value="Genomic_DNA"/>
</dbReference>
<sequence length="62" mass="6585">MTAHRLSALMRKTAGKAGRVRGSVTFNEATGEVCDGACRSDARLDRARTFAISATLGYPPLT</sequence>
<reference evidence="1 2" key="1">
    <citation type="submission" date="2021-01" db="EMBL/GenBank/DDBJ databases">
        <title>Whole genome shotgun sequence of Planotetraspora mira NBRC 15435.</title>
        <authorList>
            <person name="Komaki H."/>
            <person name="Tamura T."/>
        </authorList>
    </citation>
    <scope>NUCLEOTIDE SEQUENCE [LARGE SCALE GENOMIC DNA]</scope>
    <source>
        <strain evidence="1 2">NBRC 15435</strain>
    </source>
</reference>
<evidence type="ECO:0000313" key="1">
    <source>
        <dbReference type="EMBL" id="GII28660.1"/>
    </source>
</evidence>